<keyword evidence="1 4" id="KW-0378">Hydrolase</keyword>
<name>A0A368L498_9BURK</name>
<evidence type="ECO:0000256" key="2">
    <source>
        <dbReference type="SAM" id="SignalP"/>
    </source>
</evidence>
<dbReference type="Gene3D" id="3.40.50.1820">
    <property type="entry name" value="alpha/beta hydrolase"/>
    <property type="match status" value="1"/>
</dbReference>
<keyword evidence="5" id="KW-1185">Reference proteome</keyword>
<feature type="signal peptide" evidence="2">
    <location>
        <begin position="1"/>
        <end position="40"/>
    </location>
</feature>
<dbReference type="PANTHER" id="PTHR22946">
    <property type="entry name" value="DIENELACTONE HYDROLASE DOMAIN-CONTAINING PROTEIN-RELATED"/>
    <property type="match status" value="1"/>
</dbReference>
<feature type="domain" description="Dienelactone hydrolase" evidence="3">
    <location>
        <begin position="139"/>
        <end position="302"/>
    </location>
</feature>
<sequence>MNGQTMNALSWKNGISRFGMSRLCNWKTALLLLTSSLSLAAIAQPSPVSLPSQRPGLQAYWFPAPTSTTQPTLIMLHGCSGTLSKQGRLTPDRLSDATLFNQAGIHLLVLDSFSGRGIKSICELARDFRPINERDRRQDVIDALVWLKQQPGVGTQFAVLGRSHGGQTVLTLLSDALAKQDPNGVEVLANLQGAIALYPGCRQELADPHYRISHPLLMLTGALDDWTAPAPCAALHQKLRERQPEMRFDYTSYADSYHGFDGTAPLRVRSQVANTRSGQATVGGNPLARQAAYDAIFSFLEQIWQRPLSPKPSFSAQ</sequence>
<proteinExistence type="predicted"/>
<evidence type="ECO:0000313" key="4">
    <source>
        <dbReference type="EMBL" id="RCS58252.1"/>
    </source>
</evidence>
<accession>A0A368L498</accession>
<dbReference type="Pfam" id="PF01738">
    <property type="entry name" value="DLH"/>
    <property type="match status" value="1"/>
</dbReference>
<dbReference type="Proteomes" id="UP000252357">
    <property type="component" value="Unassembled WGS sequence"/>
</dbReference>
<keyword evidence="2" id="KW-0732">Signal</keyword>
<organism evidence="4 5">
    <name type="scientific">Parvibium lacunae</name>
    <dbReference type="NCBI Taxonomy" id="1888893"/>
    <lineage>
        <taxon>Bacteria</taxon>
        <taxon>Pseudomonadati</taxon>
        <taxon>Pseudomonadota</taxon>
        <taxon>Betaproteobacteria</taxon>
        <taxon>Burkholderiales</taxon>
        <taxon>Alcaligenaceae</taxon>
        <taxon>Parvibium</taxon>
    </lineage>
</organism>
<reference evidence="4 5" key="1">
    <citation type="journal article" date="2018" name="Int. J. Syst. Evol. Microbiol.">
        <title>Parvibium lacunae gen. nov., sp. nov., a new member of the family Alcaligenaceae isolated from a freshwater pond.</title>
        <authorList>
            <person name="Chen W.M."/>
            <person name="Xie P.B."/>
            <person name="Hsu M.Y."/>
            <person name="Sheu S.Y."/>
        </authorList>
    </citation>
    <scope>NUCLEOTIDE SEQUENCE [LARGE SCALE GENOMIC DNA]</scope>
    <source>
        <strain evidence="4 5">KMB9</strain>
    </source>
</reference>
<evidence type="ECO:0000313" key="5">
    <source>
        <dbReference type="Proteomes" id="UP000252357"/>
    </source>
</evidence>
<feature type="chain" id="PRO_5016917408" evidence="2">
    <location>
        <begin position="41"/>
        <end position="317"/>
    </location>
</feature>
<dbReference type="InterPro" id="IPR050261">
    <property type="entry name" value="FrsA_esterase"/>
</dbReference>
<evidence type="ECO:0000256" key="1">
    <source>
        <dbReference type="ARBA" id="ARBA00022801"/>
    </source>
</evidence>
<dbReference type="InterPro" id="IPR029058">
    <property type="entry name" value="AB_hydrolase_fold"/>
</dbReference>
<dbReference type="AlphaFoldDB" id="A0A368L498"/>
<dbReference type="PANTHER" id="PTHR22946:SF9">
    <property type="entry name" value="POLYKETIDE TRANSFERASE AF380"/>
    <property type="match status" value="1"/>
</dbReference>
<dbReference type="InterPro" id="IPR002925">
    <property type="entry name" value="Dienelactn_hydro"/>
</dbReference>
<dbReference type="GO" id="GO:0052689">
    <property type="term" value="F:carboxylic ester hydrolase activity"/>
    <property type="evidence" value="ECO:0007669"/>
    <property type="project" value="UniProtKB-ARBA"/>
</dbReference>
<protein>
    <submittedName>
        <fullName evidence="4">Dienelactone hydrolase family protein</fullName>
    </submittedName>
</protein>
<evidence type="ECO:0000259" key="3">
    <source>
        <dbReference type="Pfam" id="PF01738"/>
    </source>
</evidence>
<dbReference type="SUPFAM" id="SSF53474">
    <property type="entry name" value="alpha/beta-Hydrolases"/>
    <property type="match status" value="1"/>
</dbReference>
<gene>
    <name evidence="4" type="ORF">DU000_05355</name>
</gene>
<dbReference type="EMBL" id="QPGB01000002">
    <property type="protein sequence ID" value="RCS58252.1"/>
    <property type="molecule type" value="Genomic_DNA"/>
</dbReference>
<comment type="caution">
    <text evidence="4">The sequence shown here is derived from an EMBL/GenBank/DDBJ whole genome shotgun (WGS) entry which is preliminary data.</text>
</comment>